<evidence type="ECO:0000259" key="3">
    <source>
        <dbReference type="Pfam" id="PF13359"/>
    </source>
</evidence>
<accession>A0A9W6YQV4</accession>
<evidence type="ECO:0000313" key="5">
    <source>
        <dbReference type="Proteomes" id="UP001165121"/>
    </source>
</evidence>
<evidence type="ECO:0000313" key="4">
    <source>
        <dbReference type="EMBL" id="GMG17383.1"/>
    </source>
</evidence>
<evidence type="ECO:0000256" key="1">
    <source>
        <dbReference type="ARBA" id="ARBA00001968"/>
    </source>
</evidence>
<keyword evidence="5" id="KW-1185">Reference proteome</keyword>
<dbReference type="AlphaFoldDB" id="A0A9W6YQV4"/>
<keyword evidence="2" id="KW-0479">Metal-binding</keyword>
<gene>
    <name evidence="4" type="ORF">Pfra01_003013400</name>
</gene>
<dbReference type="OrthoDB" id="122562at2759"/>
<dbReference type="GO" id="GO:0046872">
    <property type="term" value="F:metal ion binding"/>
    <property type="evidence" value="ECO:0007669"/>
    <property type="project" value="UniProtKB-KW"/>
</dbReference>
<proteinExistence type="predicted"/>
<dbReference type="InterPro" id="IPR027806">
    <property type="entry name" value="HARBI1_dom"/>
</dbReference>
<organism evidence="4 5">
    <name type="scientific">Phytophthora fragariaefolia</name>
    <dbReference type="NCBI Taxonomy" id="1490495"/>
    <lineage>
        <taxon>Eukaryota</taxon>
        <taxon>Sar</taxon>
        <taxon>Stramenopiles</taxon>
        <taxon>Oomycota</taxon>
        <taxon>Peronosporomycetes</taxon>
        <taxon>Peronosporales</taxon>
        <taxon>Peronosporaceae</taxon>
        <taxon>Phytophthora</taxon>
    </lineage>
</organism>
<comment type="cofactor">
    <cofactor evidence="1">
        <name>a divalent metal cation</name>
        <dbReference type="ChEBI" id="CHEBI:60240"/>
    </cofactor>
</comment>
<feature type="domain" description="DDE Tnp4" evidence="3">
    <location>
        <begin position="184"/>
        <end position="346"/>
    </location>
</feature>
<evidence type="ECO:0000256" key="2">
    <source>
        <dbReference type="ARBA" id="ARBA00022723"/>
    </source>
</evidence>
<dbReference type="Proteomes" id="UP001165121">
    <property type="component" value="Unassembled WGS sequence"/>
</dbReference>
<dbReference type="Pfam" id="PF13359">
    <property type="entry name" value="DDE_Tnp_4"/>
    <property type="match status" value="1"/>
</dbReference>
<dbReference type="EMBL" id="BSXT01019007">
    <property type="protein sequence ID" value="GMG17383.1"/>
    <property type="molecule type" value="Genomic_DNA"/>
</dbReference>
<comment type="caution">
    <text evidence="4">The sequence shown here is derived from an EMBL/GenBank/DDBJ whole genome shotgun (WGS) entry which is preliminary data.</text>
</comment>
<sequence>MFVGPQLTADQAVEVLEQVWRLSQGNKKRFLKIMKTLMKLHCFRLRDAAAVVDPSRRFDEMVADATARLKYRFTVAQLYQLASVLGLPREGVRTDAGDNVPRVEALAMVCRRLSEAAKLYTVATEFGRSTAAYSRIVAATVALLYNNHEDVLYFNETLITSRIGAYCEAIRNAGAALKSCWGFIDGTKQYISRPSARENGCIPNENLQRSVYNGHPRKHCFNWQSIQTPDGIIVSMIGPVEGRKHDSTMLNISGVLDVMAENQDGAFSNRVIYGDPAYGCSTFVCSPSSANSNTSTIFNKDMSSVRGSVEWGFGRVKTLWEFMNWDKKQRVRQSAVGLNFYVAVLLFNCHTCLQPLGNQISMYFGLAPPSLECFLGLN</sequence>
<name>A0A9W6YQV4_9STRA</name>
<reference evidence="4" key="1">
    <citation type="submission" date="2023-04" db="EMBL/GenBank/DDBJ databases">
        <title>Phytophthora fragariaefolia NBRC 109709.</title>
        <authorList>
            <person name="Ichikawa N."/>
            <person name="Sato H."/>
            <person name="Tonouchi N."/>
        </authorList>
    </citation>
    <scope>NUCLEOTIDE SEQUENCE</scope>
    <source>
        <strain evidence="4">NBRC 109709</strain>
    </source>
</reference>
<protein>
    <submittedName>
        <fullName evidence="4">Unnamed protein product</fullName>
    </submittedName>
</protein>